<feature type="region of interest" description="Disordered" evidence="1">
    <location>
        <begin position="1"/>
        <end position="22"/>
    </location>
</feature>
<sequence>MGDATRSNGEPATSSARRATLVPMRGGGWRRVKSGAAGFLDAIGEVLHAMDEGRRQHPVISAHRRQ</sequence>
<dbReference type="EMBL" id="UFTT01000002">
    <property type="protein sequence ID" value="SUV65788.1"/>
    <property type="molecule type" value="Genomic_DNA"/>
</dbReference>
<protein>
    <submittedName>
        <fullName evidence="2">Uncharacterized protein</fullName>
    </submittedName>
</protein>
<evidence type="ECO:0000313" key="2">
    <source>
        <dbReference type="EMBL" id="SUV65788.1"/>
    </source>
</evidence>
<evidence type="ECO:0000256" key="1">
    <source>
        <dbReference type="SAM" id="MobiDB-lite"/>
    </source>
</evidence>
<dbReference type="AlphaFoldDB" id="A0A381A488"/>
<dbReference type="Proteomes" id="UP000255014">
    <property type="component" value="Unassembled WGS sequence"/>
</dbReference>
<proteinExistence type="predicted"/>
<name>A0A381A488_BORPT</name>
<accession>A0A381A488</accession>
<reference evidence="2 3" key="1">
    <citation type="submission" date="2018-06" db="EMBL/GenBank/DDBJ databases">
        <authorList>
            <consortium name="Pathogen Informatics"/>
            <person name="Doyle S."/>
        </authorList>
    </citation>
    <scope>NUCLEOTIDE SEQUENCE [LARGE SCALE GENOMIC DNA]</scope>
    <source>
        <strain evidence="2 3">NCTC10911</strain>
    </source>
</reference>
<feature type="compositionally biased region" description="Polar residues" evidence="1">
    <location>
        <begin position="1"/>
        <end position="17"/>
    </location>
</feature>
<gene>
    <name evidence="2" type="ORF">NCTC10911_02828</name>
</gene>
<organism evidence="2 3">
    <name type="scientific">Bordetella pertussis</name>
    <dbReference type="NCBI Taxonomy" id="520"/>
    <lineage>
        <taxon>Bacteria</taxon>
        <taxon>Pseudomonadati</taxon>
        <taxon>Pseudomonadota</taxon>
        <taxon>Betaproteobacteria</taxon>
        <taxon>Burkholderiales</taxon>
        <taxon>Alcaligenaceae</taxon>
        <taxon>Bordetella</taxon>
    </lineage>
</organism>
<evidence type="ECO:0000313" key="3">
    <source>
        <dbReference type="Proteomes" id="UP000255014"/>
    </source>
</evidence>